<reference evidence="3" key="1">
    <citation type="submission" date="2016-10" db="EMBL/GenBank/DDBJ databases">
        <authorList>
            <person name="Varghese N."/>
            <person name="Submissions S."/>
        </authorList>
    </citation>
    <scope>NUCLEOTIDE SEQUENCE [LARGE SCALE GENOMIC DNA]</scope>
    <source>
        <strain evidence="3">DSM 19482</strain>
    </source>
</reference>
<dbReference type="EMBL" id="FTPU01000014">
    <property type="protein sequence ID" value="SIT96875.1"/>
    <property type="molecule type" value="Genomic_DNA"/>
</dbReference>
<dbReference type="OrthoDB" id="594666at2"/>
<organism evidence="2 3">
    <name type="scientific">Epilithonimonas bovis DSM 19482</name>
    <dbReference type="NCBI Taxonomy" id="1121284"/>
    <lineage>
        <taxon>Bacteria</taxon>
        <taxon>Pseudomonadati</taxon>
        <taxon>Bacteroidota</taxon>
        <taxon>Flavobacteriia</taxon>
        <taxon>Flavobacteriales</taxon>
        <taxon>Weeksellaceae</taxon>
        <taxon>Chryseobacterium group</taxon>
        <taxon>Epilithonimonas</taxon>
    </lineage>
</organism>
<name>A0A1U7PTJ1_9FLAO</name>
<proteinExistence type="predicted"/>
<dbReference type="AlphaFoldDB" id="A0A1U7PTJ1"/>
<sequence>MNTRVLELIKNPKIITESDLDILASESEKTPYAQSIRALYLYGINLYQPEKYKENLSRTAAYTTDKKILYQFINSEKINKKEQLPNEQLALEDANIQPTKEISKTQEEQITPEELPQEEIEEKPEEKPVNITDSNENIEAEKVSKPSYNISPSITFTSANNIVYQINNTKTQSGKTGFPIPQTVVSKKVIERPAEEELSEPANPELIAEIEQAETPSLNKFDINKIIESEDQEGSEFIVVEGEKNRLLYEGEENFMAEQTPELDLEATAESGELTLKQENETVVTPIVPAENRPEEVLFENNNGLQSNEPVESTVKDENDDISFGGAQDFMPDVKFSVPKNHLDYLNPPKYETQLTKEDQHKTGHHYEGPTLQEDLEIQDANAVSFAETQAFDFANAEVEPSKIEHNSDDKIVIADIPEPEDNGWKPMQFSGNTPDALIGKPEKEPAVEEEPAVSEKFKIDLIEEPMVQDNEQKNGLEENFVVEESTVETPQEPKEEELPVINVSFFGDDVAKIEDHKEIPVTSSVEKPKQNDDSNVGRFINTWQNWLKIERNDQPEQKVTKKEKIIDNFIENNPKISQLKDENAYVIKERKDDISHLMTETLARLYTEQKLYTKAIKAYEILSKKHPEKKAYFEDKIEEVKENRKP</sequence>
<protein>
    <submittedName>
        <fullName evidence="2">Uncharacterized protein</fullName>
    </submittedName>
</protein>
<gene>
    <name evidence="2" type="ORF">SAMN05660493_01571</name>
</gene>
<dbReference type="Proteomes" id="UP000187261">
    <property type="component" value="Unassembled WGS sequence"/>
</dbReference>
<dbReference type="RefSeq" id="WP_076783074.1">
    <property type="nucleotide sequence ID" value="NZ_FTPU01000014.1"/>
</dbReference>
<evidence type="ECO:0000256" key="1">
    <source>
        <dbReference type="SAM" id="MobiDB-lite"/>
    </source>
</evidence>
<accession>A0A1U7PTJ1</accession>
<keyword evidence="3" id="KW-1185">Reference proteome</keyword>
<dbReference type="STRING" id="1121284.SAMN05660493_01571"/>
<evidence type="ECO:0000313" key="3">
    <source>
        <dbReference type="Proteomes" id="UP000187261"/>
    </source>
</evidence>
<feature type="region of interest" description="Disordered" evidence="1">
    <location>
        <begin position="100"/>
        <end position="128"/>
    </location>
</feature>
<evidence type="ECO:0000313" key="2">
    <source>
        <dbReference type="EMBL" id="SIT96875.1"/>
    </source>
</evidence>